<keyword evidence="1" id="KW-1003">Cell membrane</keyword>
<proteinExistence type="predicted"/>
<comment type="caution">
    <text evidence="7">The sequence shown here is derived from an EMBL/GenBank/DDBJ whole genome shotgun (WGS) entry which is preliminary data.</text>
</comment>
<dbReference type="CDD" id="cd13585">
    <property type="entry name" value="PBP2_TMBP_like"/>
    <property type="match status" value="1"/>
</dbReference>
<dbReference type="InterPro" id="IPR050490">
    <property type="entry name" value="Bact_solute-bd_prot1"/>
</dbReference>
<keyword evidence="4" id="KW-0564">Palmitate</keyword>
<name>A0ABT8IVE0_9MICO</name>
<reference evidence="7" key="1">
    <citation type="submission" date="2023-03" db="EMBL/GenBank/DDBJ databases">
        <title>MT1 and MT2 Draft Genomes of Novel Species.</title>
        <authorList>
            <person name="Venkateswaran K."/>
        </authorList>
    </citation>
    <scope>NUCLEOTIDE SEQUENCE</scope>
    <source>
        <strain evidence="7">F6_8S_P_1A</strain>
    </source>
</reference>
<evidence type="ECO:0000256" key="6">
    <source>
        <dbReference type="SAM" id="SignalP"/>
    </source>
</evidence>
<feature type="signal peptide" evidence="6">
    <location>
        <begin position="1"/>
        <end position="28"/>
    </location>
</feature>
<evidence type="ECO:0000256" key="3">
    <source>
        <dbReference type="ARBA" id="ARBA00023136"/>
    </source>
</evidence>
<keyword evidence="3" id="KW-0472">Membrane</keyword>
<sequence>MSRVDSTVRRALAITAAAALALSMAACSGSGGGSGTKTVVWSTWGTPEELTRYKEFDQKFMKEHPDIKVVLQPVADYGDYHTKLLAQLASGTAPDVFYIGDDKIGQFVNSKALLPLTSLMESSASKTKPDDFAQGLFGATKKGDEYYAAPNDSNPDALWYDKAALKKAGVTDDPATLAAEGKWTTDAFLDMNEKLHKAGLTGSMFWNYWSTHYSWISSQGGKAFDESGTFVANTDQTSVKAMDVLAKNFQNGTFVVADTLPEGAGADSVFVTHKAGFFVQGRYTIGTVKAAGDPENYDVAPWPTPSGKAAPTGVAVSYLAINAKTKNKDAAFTFWTNFLSAEGQTQRLQGGGNAVPSIKGADKVVLDGYPEHAKTLLEMRDIGFEDYASEAAVPGLSSDISDKMLALYQGKASTKETLDEVAKMIADKTGGK</sequence>
<gene>
    <name evidence="7" type="ORF">P5G59_06450</name>
</gene>
<dbReference type="Pfam" id="PF01547">
    <property type="entry name" value="SBP_bac_1"/>
    <property type="match status" value="1"/>
</dbReference>
<feature type="chain" id="PRO_5045683908" evidence="6">
    <location>
        <begin position="29"/>
        <end position="432"/>
    </location>
</feature>
<protein>
    <submittedName>
        <fullName evidence="7">Sugar ABC transporter substrate-binding protein</fullName>
    </submittedName>
</protein>
<keyword evidence="2 6" id="KW-0732">Signal</keyword>
<evidence type="ECO:0000313" key="8">
    <source>
        <dbReference type="Proteomes" id="UP001174210"/>
    </source>
</evidence>
<dbReference type="EMBL" id="JAROCB010000002">
    <property type="protein sequence ID" value="MDN4596771.1"/>
    <property type="molecule type" value="Genomic_DNA"/>
</dbReference>
<dbReference type="PANTHER" id="PTHR43649:SF33">
    <property type="entry name" value="POLYGALACTURONAN_RHAMNOGALACTURONAN-BINDING PROTEIN YTCQ"/>
    <property type="match status" value="1"/>
</dbReference>
<dbReference type="SUPFAM" id="SSF53850">
    <property type="entry name" value="Periplasmic binding protein-like II"/>
    <property type="match status" value="1"/>
</dbReference>
<dbReference type="PROSITE" id="PS51257">
    <property type="entry name" value="PROKAR_LIPOPROTEIN"/>
    <property type="match status" value="1"/>
</dbReference>
<dbReference type="Gene3D" id="3.40.190.10">
    <property type="entry name" value="Periplasmic binding protein-like II"/>
    <property type="match status" value="1"/>
</dbReference>
<dbReference type="RefSeq" id="WP_301217126.1">
    <property type="nucleotide sequence ID" value="NZ_JAROCB010000002.1"/>
</dbReference>
<keyword evidence="5" id="KW-0449">Lipoprotein</keyword>
<evidence type="ECO:0000256" key="1">
    <source>
        <dbReference type="ARBA" id="ARBA00022475"/>
    </source>
</evidence>
<evidence type="ECO:0000313" key="7">
    <source>
        <dbReference type="EMBL" id="MDN4596771.1"/>
    </source>
</evidence>
<dbReference type="PANTHER" id="PTHR43649">
    <property type="entry name" value="ARABINOSE-BINDING PROTEIN-RELATED"/>
    <property type="match status" value="1"/>
</dbReference>
<organism evidence="7 8">
    <name type="scientific">Leifsonia virtsii</name>
    <dbReference type="NCBI Taxonomy" id="3035915"/>
    <lineage>
        <taxon>Bacteria</taxon>
        <taxon>Bacillati</taxon>
        <taxon>Actinomycetota</taxon>
        <taxon>Actinomycetes</taxon>
        <taxon>Micrococcales</taxon>
        <taxon>Microbacteriaceae</taxon>
        <taxon>Leifsonia</taxon>
    </lineage>
</organism>
<evidence type="ECO:0000256" key="4">
    <source>
        <dbReference type="ARBA" id="ARBA00023139"/>
    </source>
</evidence>
<dbReference type="Proteomes" id="UP001174210">
    <property type="component" value="Unassembled WGS sequence"/>
</dbReference>
<keyword evidence="8" id="KW-1185">Reference proteome</keyword>
<accession>A0ABT8IVE0</accession>
<evidence type="ECO:0000256" key="2">
    <source>
        <dbReference type="ARBA" id="ARBA00022729"/>
    </source>
</evidence>
<dbReference type="InterPro" id="IPR006059">
    <property type="entry name" value="SBP"/>
</dbReference>
<evidence type="ECO:0000256" key="5">
    <source>
        <dbReference type="ARBA" id="ARBA00023288"/>
    </source>
</evidence>